<sequence>MSSIYSSRKVPSVGWIIWTILALGWMAFIFYKSHQPYTEQDLKPFLANLIPESTLTTFTPTIEFSYDGYLVSGQSPYDFFEFFIRKIAHVVEFALLTFLLCRVFSPWSRRQYMPLIWAGIVSYLYALSDEWHQTFIVGRTGHFEDTLVDGIGIVVVVMMYIWIRKRKHKKSGLRFR</sequence>
<dbReference type="NCBIfam" id="NF037970">
    <property type="entry name" value="vanZ_1"/>
    <property type="match status" value="1"/>
</dbReference>
<feature type="transmembrane region" description="Helical" evidence="1">
    <location>
        <begin position="147"/>
        <end position="163"/>
    </location>
</feature>
<evidence type="ECO:0000256" key="1">
    <source>
        <dbReference type="SAM" id="Phobius"/>
    </source>
</evidence>
<comment type="caution">
    <text evidence="3">The sequence shown here is derived from an EMBL/GenBank/DDBJ whole genome shotgun (WGS) entry which is preliminary data.</text>
</comment>
<keyword evidence="1" id="KW-0812">Transmembrane</keyword>
<proteinExistence type="predicted"/>
<dbReference type="PIRSF" id="PIRSF019083">
    <property type="entry name" value="UCP019083_VanZ"/>
    <property type="match status" value="1"/>
</dbReference>
<name>A0A1E3KXJ7_9BACL</name>
<dbReference type="InterPro" id="IPR016747">
    <property type="entry name" value="Phosphotransbutyrylase"/>
</dbReference>
<protein>
    <recommendedName>
        <fullName evidence="2">VanZ-like domain-containing protein</fullName>
    </recommendedName>
</protein>
<gene>
    <name evidence="3" type="ORF">PTI45_04478</name>
</gene>
<evidence type="ECO:0000313" key="3">
    <source>
        <dbReference type="EMBL" id="ODP26184.1"/>
    </source>
</evidence>
<dbReference type="InterPro" id="IPR006976">
    <property type="entry name" value="VanZ-like"/>
</dbReference>
<feature type="transmembrane region" description="Helical" evidence="1">
    <location>
        <begin position="12"/>
        <end position="31"/>
    </location>
</feature>
<organism evidence="3 4">
    <name type="scientific">Paenibacillus nuruki</name>
    <dbReference type="NCBI Taxonomy" id="1886670"/>
    <lineage>
        <taxon>Bacteria</taxon>
        <taxon>Bacillati</taxon>
        <taxon>Bacillota</taxon>
        <taxon>Bacilli</taxon>
        <taxon>Bacillales</taxon>
        <taxon>Paenibacillaceae</taxon>
        <taxon>Paenibacillus</taxon>
    </lineage>
</organism>
<dbReference type="AlphaFoldDB" id="A0A1E3KXJ7"/>
<feature type="transmembrane region" description="Helical" evidence="1">
    <location>
        <begin position="112"/>
        <end position="127"/>
    </location>
</feature>
<evidence type="ECO:0000259" key="2">
    <source>
        <dbReference type="Pfam" id="PF04892"/>
    </source>
</evidence>
<keyword evidence="1" id="KW-1133">Transmembrane helix</keyword>
<evidence type="ECO:0000313" key="4">
    <source>
        <dbReference type="Proteomes" id="UP000094578"/>
    </source>
</evidence>
<dbReference type="EMBL" id="MDER01000090">
    <property type="protein sequence ID" value="ODP26184.1"/>
    <property type="molecule type" value="Genomic_DNA"/>
</dbReference>
<accession>A0A1E3KXJ7</accession>
<dbReference type="RefSeq" id="WP_069329788.1">
    <property type="nucleotide sequence ID" value="NZ_MDER01000090.1"/>
</dbReference>
<keyword evidence="4" id="KW-1185">Reference proteome</keyword>
<feature type="domain" description="VanZ-like" evidence="2">
    <location>
        <begin position="19"/>
        <end position="163"/>
    </location>
</feature>
<dbReference type="Proteomes" id="UP000094578">
    <property type="component" value="Unassembled WGS sequence"/>
</dbReference>
<dbReference type="STRING" id="1886670.PTI45_04478"/>
<reference evidence="3 4" key="1">
    <citation type="submission" date="2016-08" db="EMBL/GenBank/DDBJ databases">
        <title>Genome sequencing of Paenibacillus sp. TI45-13ar, isolated from Korean traditional nuruk.</title>
        <authorList>
            <person name="Kim S.-J."/>
        </authorList>
    </citation>
    <scope>NUCLEOTIDE SEQUENCE [LARGE SCALE GENOMIC DNA]</scope>
    <source>
        <strain evidence="3 4">TI45-13ar</strain>
    </source>
</reference>
<keyword evidence="1" id="KW-0472">Membrane</keyword>
<feature type="transmembrane region" description="Helical" evidence="1">
    <location>
        <begin position="87"/>
        <end position="105"/>
    </location>
</feature>
<dbReference type="Pfam" id="PF04892">
    <property type="entry name" value="VanZ"/>
    <property type="match status" value="1"/>
</dbReference>